<dbReference type="InterPro" id="IPR000719">
    <property type="entry name" value="Prot_kinase_dom"/>
</dbReference>
<evidence type="ECO:0000259" key="2">
    <source>
        <dbReference type="PROSITE" id="PS50011"/>
    </source>
</evidence>
<name>A0A8H4P4L9_9HYPO</name>
<dbReference type="InterPro" id="IPR008271">
    <property type="entry name" value="Ser/Thr_kinase_AS"/>
</dbReference>
<accession>A0A8H4P4L9</accession>
<keyword evidence="4" id="KW-1185">Reference proteome</keyword>
<dbReference type="OrthoDB" id="5337378at2759"/>
<evidence type="ECO:0000256" key="1">
    <source>
        <dbReference type="SAM" id="Phobius"/>
    </source>
</evidence>
<keyword evidence="1" id="KW-0472">Membrane</keyword>
<feature type="domain" description="Protein kinase" evidence="2">
    <location>
        <begin position="103"/>
        <end position="441"/>
    </location>
</feature>
<protein>
    <submittedName>
        <fullName evidence="3">Fungal specific transcription factor domain-containing</fullName>
    </submittedName>
</protein>
<feature type="transmembrane region" description="Helical" evidence="1">
    <location>
        <begin position="29"/>
        <end position="46"/>
    </location>
</feature>
<proteinExistence type="predicted"/>
<dbReference type="InterPro" id="IPR011009">
    <property type="entry name" value="Kinase-like_dom_sf"/>
</dbReference>
<sequence>MYNEKLAQKLAPRHWWPRTRLHQPSSSRWVKPIAIICIILVTFHWISSIHVHRIALLDKFSPTVFTHLTQQDKEVLESTSWRWDETTNSVGGSYSRSDVWASRNEWKRLGSGSEGEAFTYNGTVIKVYKAAKFPFRNCVPNTGTDLRWPTEIAASLLLGGMVDGGHVEGDDGFLPVTDYFLSPATKDEPPRWHFLTPFLPSGSLAKLAEHLHHSEHAYTAHDLDVLYRPSLERLLDGLDRMHSRHELCHDDVKPDNIFLSGTKSLGESDEGLDVTKNWMLADLGNAREPSHPYHSSILWSQLNNNLPDCRVNDVLRLLKSYMLFLRAAVDDVAAFDRQFFDGRESWAMLFWSTLDAINRGEFVSAISVQASSKTFDASHGGQQDPLALGRSPPGLCNPLKRLFLGREQMIARGVSDALRISATDGPARRRGLTFLLGVPVADCQVES</sequence>
<dbReference type="EMBL" id="JAADYS010001562">
    <property type="protein sequence ID" value="KAF4462284.1"/>
    <property type="molecule type" value="Genomic_DNA"/>
</dbReference>
<gene>
    <name evidence="3" type="ORF">FALBO_10916</name>
</gene>
<reference evidence="3 4" key="1">
    <citation type="submission" date="2020-01" db="EMBL/GenBank/DDBJ databases">
        <title>Identification and distribution of gene clusters putatively required for synthesis of sphingolipid metabolism inhibitors in phylogenetically diverse species of the filamentous fungus Fusarium.</title>
        <authorList>
            <person name="Kim H.-S."/>
            <person name="Busman M."/>
            <person name="Brown D.W."/>
            <person name="Divon H."/>
            <person name="Uhlig S."/>
            <person name="Proctor R.H."/>
        </authorList>
    </citation>
    <scope>NUCLEOTIDE SEQUENCE [LARGE SCALE GENOMIC DNA]</scope>
    <source>
        <strain evidence="3 4">NRRL 20459</strain>
    </source>
</reference>
<keyword evidence="1" id="KW-0812">Transmembrane</keyword>
<dbReference type="GO" id="GO:0005524">
    <property type="term" value="F:ATP binding"/>
    <property type="evidence" value="ECO:0007669"/>
    <property type="project" value="InterPro"/>
</dbReference>
<evidence type="ECO:0000313" key="4">
    <source>
        <dbReference type="Proteomes" id="UP000554235"/>
    </source>
</evidence>
<comment type="caution">
    <text evidence="3">The sequence shown here is derived from an EMBL/GenBank/DDBJ whole genome shotgun (WGS) entry which is preliminary data.</text>
</comment>
<evidence type="ECO:0000313" key="3">
    <source>
        <dbReference type="EMBL" id="KAF4462284.1"/>
    </source>
</evidence>
<keyword evidence="1" id="KW-1133">Transmembrane helix</keyword>
<dbReference type="AlphaFoldDB" id="A0A8H4P4L9"/>
<dbReference type="PROSITE" id="PS50011">
    <property type="entry name" value="PROTEIN_KINASE_DOM"/>
    <property type="match status" value="1"/>
</dbReference>
<dbReference type="PROSITE" id="PS00108">
    <property type="entry name" value="PROTEIN_KINASE_ST"/>
    <property type="match status" value="1"/>
</dbReference>
<organism evidence="3 4">
    <name type="scientific">Fusarium albosuccineum</name>
    <dbReference type="NCBI Taxonomy" id="1237068"/>
    <lineage>
        <taxon>Eukaryota</taxon>
        <taxon>Fungi</taxon>
        <taxon>Dikarya</taxon>
        <taxon>Ascomycota</taxon>
        <taxon>Pezizomycotina</taxon>
        <taxon>Sordariomycetes</taxon>
        <taxon>Hypocreomycetidae</taxon>
        <taxon>Hypocreales</taxon>
        <taxon>Nectriaceae</taxon>
        <taxon>Fusarium</taxon>
        <taxon>Fusarium decemcellulare species complex</taxon>
    </lineage>
</organism>
<dbReference type="Proteomes" id="UP000554235">
    <property type="component" value="Unassembled WGS sequence"/>
</dbReference>
<dbReference type="GO" id="GO:0004672">
    <property type="term" value="F:protein kinase activity"/>
    <property type="evidence" value="ECO:0007669"/>
    <property type="project" value="InterPro"/>
</dbReference>
<dbReference type="SUPFAM" id="SSF56112">
    <property type="entry name" value="Protein kinase-like (PK-like)"/>
    <property type="match status" value="1"/>
</dbReference>
<dbReference type="Gene3D" id="1.10.510.10">
    <property type="entry name" value="Transferase(Phosphotransferase) domain 1"/>
    <property type="match status" value="1"/>
</dbReference>